<dbReference type="OrthoDB" id="5297263at2"/>
<evidence type="ECO:0000256" key="2">
    <source>
        <dbReference type="ARBA" id="ARBA00023015"/>
    </source>
</evidence>
<evidence type="ECO:0000259" key="5">
    <source>
        <dbReference type="PROSITE" id="PS50931"/>
    </source>
</evidence>
<dbReference type="InterPro" id="IPR036388">
    <property type="entry name" value="WH-like_DNA-bd_sf"/>
</dbReference>
<dbReference type="InterPro" id="IPR005119">
    <property type="entry name" value="LysR_subst-bd"/>
</dbReference>
<dbReference type="PANTHER" id="PTHR30419:SF8">
    <property type="entry name" value="NITROGEN ASSIMILATION TRANSCRIPTIONAL ACTIVATOR-RELATED"/>
    <property type="match status" value="1"/>
</dbReference>
<dbReference type="InterPro" id="IPR036390">
    <property type="entry name" value="WH_DNA-bd_sf"/>
</dbReference>
<protein>
    <submittedName>
        <fullName evidence="6">Cyn operon transcriptional activator</fullName>
    </submittedName>
</protein>
<dbReference type="SUPFAM" id="SSF46785">
    <property type="entry name" value="Winged helix' DNA-binding domain"/>
    <property type="match status" value="1"/>
</dbReference>
<accession>A0A1U9Z4A0</accession>
<dbReference type="EMBL" id="CP020330">
    <property type="protein sequence ID" value="AQZ52529.1"/>
    <property type="molecule type" value="Genomic_DNA"/>
</dbReference>
<dbReference type="Proteomes" id="UP000191135">
    <property type="component" value="Chromosome"/>
</dbReference>
<evidence type="ECO:0000256" key="4">
    <source>
        <dbReference type="ARBA" id="ARBA00023163"/>
    </source>
</evidence>
<evidence type="ECO:0000313" key="6">
    <source>
        <dbReference type="EMBL" id="AQZ52529.1"/>
    </source>
</evidence>
<evidence type="ECO:0000256" key="1">
    <source>
        <dbReference type="ARBA" id="ARBA00009437"/>
    </source>
</evidence>
<dbReference type="SUPFAM" id="SSF53850">
    <property type="entry name" value="Periplasmic binding protein-like II"/>
    <property type="match status" value="1"/>
</dbReference>
<reference evidence="6 7" key="1">
    <citation type="submission" date="2017-03" db="EMBL/GenBank/DDBJ databases">
        <title>Foreign affairs: Plasmid Transfer between Roseobacters and Rhizobia.</title>
        <authorList>
            <person name="Bartling P."/>
            <person name="Bunk B."/>
            <person name="Overmann J."/>
            <person name="Brinkmann H."/>
            <person name="Petersen J."/>
        </authorList>
    </citation>
    <scope>NUCLEOTIDE SEQUENCE [LARGE SCALE GENOMIC DNA]</scope>
    <source>
        <strain evidence="6 7">MACL11</strain>
    </source>
</reference>
<keyword evidence="2" id="KW-0805">Transcription regulation</keyword>
<dbReference type="InterPro" id="IPR050950">
    <property type="entry name" value="HTH-type_LysR_regulators"/>
</dbReference>
<dbReference type="GO" id="GO:0003700">
    <property type="term" value="F:DNA-binding transcription factor activity"/>
    <property type="evidence" value="ECO:0007669"/>
    <property type="project" value="InterPro"/>
</dbReference>
<organism evidence="6 7">
    <name type="scientific">Martelella mediterranea DSM 17316</name>
    <dbReference type="NCBI Taxonomy" id="1122214"/>
    <lineage>
        <taxon>Bacteria</taxon>
        <taxon>Pseudomonadati</taxon>
        <taxon>Pseudomonadota</taxon>
        <taxon>Alphaproteobacteria</taxon>
        <taxon>Hyphomicrobiales</taxon>
        <taxon>Aurantimonadaceae</taxon>
        <taxon>Martelella</taxon>
    </lineage>
</organism>
<feature type="domain" description="HTH lysR-type" evidence="5">
    <location>
        <begin position="1"/>
        <end position="57"/>
    </location>
</feature>
<dbReference type="Gene3D" id="1.10.10.10">
    <property type="entry name" value="Winged helix-like DNA-binding domain superfamily/Winged helix DNA-binding domain"/>
    <property type="match status" value="1"/>
</dbReference>
<keyword evidence="3" id="KW-0238">DNA-binding</keyword>
<dbReference type="GO" id="GO:0003677">
    <property type="term" value="F:DNA binding"/>
    <property type="evidence" value="ECO:0007669"/>
    <property type="project" value="UniProtKB-KW"/>
</dbReference>
<name>A0A1U9Z4A0_9HYPH</name>
<keyword evidence="4" id="KW-0804">Transcription</keyword>
<dbReference type="Gene3D" id="3.40.190.290">
    <property type="match status" value="1"/>
</dbReference>
<dbReference type="Pfam" id="PF03466">
    <property type="entry name" value="LysR_substrate"/>
    <property type="match status" value="1"/>
</dbReference>
<dbReference type="eggNOG" id="COG0583">
    <property type="taxonomic scope" value="Bacteria"/>
</dbReference>
<dbReference type="InterPro" id="IPR000847">
    <property type="entry name" value="LysR_HTH_N"/>
</dbReference>
<dbReference type="RefSeq" id="WP_018064207.1">
    <property type="nucleotide sequence ID" value="NZ_AQWH01000006.1"/>
</dbReference>
<dbReference type="STRING" id="1122214.Mame_03219"/>
<dbReference type="GO" id="GO:0005829">
    <property type="term" value="C:cytosol"/>
    <property type="evidence" value="ECO:0007669"/>
    <property type="project" value="TreeGrafter"/>
</dbReference>
<proteinExistence type="inferred from homology"/>
<evidence type="ECO:0000256" key="3">
    <source>
        <dbReference type="ARBA" id="ARBA00023125"/>
    </source>
</evidence>
<evidence type="ECO:0000313" key="7">
    <source>
        <dbReference type="Proteomes" id="UP000191135"/>
    </source>
</evidence>
<gene>
    <name evidence="6" type="primary">cynR_9</name>
    <name evidence="6" type="ORF">Mame_03219</name>
</gene>
<dbReference type="AlphaFoldDB" id="A0A1U9Z4A0"/>
<dbReference type="KEGG" id="mmed:Mame_03219"/>
<keyword evidence="7" id="KW-1185">Reference proteome</keyword>
<sequence length="300" mass="33549">METAFFQFETVAELGSIRKASEKLHISPSSVSRQIQKLEYAYGTELLVRQSQGVRLTPAGELVLRFVKGRNKELQRLRAEIDALKNLESGHVIIYTVEGMIGGLLPRALARFGRDHPNITYQVLVAGTDGVMRAVAEERCDIGISFQPFPREEIDTLVSLRQPVMAVMSRHHPLAGRRELNLTEVRHQPVGLPDQSFGIRQLVDHVVRSEQLALKIRLETNSIDMMRQFALQDMGIVFLPAFSFERELESGELIGVPITSSTLSQSTTQVCKRAEIELSPAAGRLVEYIRKVADEFVGVA</sequence>
<comment type="similarity">
    <text evidence="1">Belongs to the LysR transcriptional regulatory family.</text>
</comment>
<dbReference type="PROSITE" id="PS50931">
    <property type="entry name" value="HTH_LYSR"/>
    <property type="match status" value="1"/>
</dbReference>
<dbReference type="Pfam" id="PF00126">
    <property type="entry name" value="HTH_1"/>
    <property type="match status" value="1"/>
</dbReference>
<dbReference type="PANTHER" id="PTHR30419">
    <property type="entry name" value="HTH-TYPE TRANSCRIPTIONAL REGULATOR YBHD"/>
    <property type="match status" value="1"/>
</dbReference>